<accession>A0A914X8A5</accession>
<dbReference type="WBParaSite" id="PSAMB.scaffold6446size9467.g28558.t1">
    <property type="protein sequence ID" value="PSAMB.scaffold6446size9467.g28558.t1"/>
    <property type="gene ID" value="PSAMB.scaffold6446size9467.g28558"/>
</dbReference>
<dbReference type="AlphaFoldDB" id="A0A914X8A5"/>
<evidence type="ECO:0000313" key="1">
    <source>
        <dbReference type="Proteomes" id="UP000887566"/>
    </source>
</evidence>
<name>A0A914X8A5_9BILA</name>
<reference evidence="2" key="1">
    <citation type="submission" date="2022-11" db="UniProtKB">
        <authorList>
            <consortium name="WormBaseParasite"/>
        </authorList>
    </citation>
    <scope>IDENTIFICATION</scope>
</reference>
<organism evidence="1 2">
    <name type="scientific">Plectus sambesii</name>
    <dbReference type="NCBI Taxonomy" id="2011161"/>
    <lineage>
        <taxon>Eukaryota</taxon>
        <taxon>Metazoa</taxon>
        <taxon>Ecdysozoa</taxon>
        <taxon>Nematoda</taxon>
        <taxon>Chromadorea</taxon>
        <taxon>Plectida</taxon>
        <taxon>Plectina</taxon>
        <taxon>Plectoidea</taxon>
        <taxon>Plectidae</taxon>
        <taxon>Plectus</taxon>
    </lineage>
</organism>
<dbReference type="Proteomes" id="UP000887566">
    <property type="component" value="Unplaced"/>
</dbReference>
<keyword evidence="1" id="KW-1185">Reference proteome</keyword>
<proteinExistence type="predicted"/>
<evidence type="ECO:0000313" key="2">
    <source>
        <dbReference type="WBParaSite" id="PSAMB.scaffold6446size9467.g28558.t1"/>
    </source>
</evidence>
<protein>
    <submittedName>
        <fullName evidence="2">Uncharacterized protein</fullName>
    </submittedName>
</protein>
<sequence>MYAMQRGAQNGRQIDSRSAVDSALICNGELIHAPWCLVCEQANISLVGLNCRPDFDESPTDGALNDFTCMRRGV</sequence>